<dbReference type="RefSeq" id="WP_154072144.1">
    <property type="nucleotide sequence ID" value="NZ_LT670817.1"/>
</dbReference>
<gene>
    <name evidence="1" type="ORF">SAMN05443248_2179</name>
</gene>
<dbReference type="EMBL" id="LT670817">
    <property type="protein sequence ID" value="SHG62695.1"/>
    <property type="molecule type" value="Genomic_DNA"/>
</dbReference>
<evidence type="ECO:0000313" key="1">
    <source>
        <dbReference type="EMBL" id="SHG62695.1"/>
    </source>
</evidence>
<name>A0A1M5LCM5_9BRAD</name>
<accession>A0A1M5LCM5</accession>
<organism evidence="1 2">
    <name type="scientific">Bradyrhizobium erythrophlei</name>
    <dbReference type="NCBI Taxonomy" id="1437360"/>
    <lineage>
        <taxon>Bacteria</taxon>
        <taxon>Pseudomonadati</taxon>
        <taxon>Pseudomonadota</taxon>
        <taxon>Alphaproteobacteria</taxon>
        <taxon>Hyphomicrobiales</taxon>
        <taxon>Nitrobacteraceae</taxon>
        <taxon>Bradyrhizobium</taxon>
    </lineage>
</organism>
<proteinExistence type="predicted"/>
<dbReference type="OrthoDB" id="8239363at2"/>
<evidence type="ECO:0000313" key="2">
    <source>
        <dbReference type="Proteomes" id="UP000189796"/>
    </source>
</evidence>
<dbReference type="Proteomes" id="UP000189796">
    <property type="component" value="Chromosome I"/>
</dbReference>
<protein>
    <submittedName>
        <fullName evidence="1">Uncharacterized protein</fullName>
    </submittedName>
</protein>
<dbReference type="AlphaFoldDB" id="A0A1M5LCM5"/>
<sequence length="105" mass="11731">MSAIIYNFDRSTESNSVDETERLFSALGRYTIAELLELLYVGEEPGFFELMRGLFGLSDESRLILQKFLAAAPSQTITVAIDPEGRCVLTQGTFEREKPIKGIAH</sequence>
<reference evidence="1 2" key="1">
    <citation type="submission" date="2016-11" db="EMBL/GenBank/DDBJ databases">
        <authorList>
            <person name="Jaros S."/>
            <person name="Januszkiewicz K."/>
            <person name="Wedrychowicz H."/>
        </authorList>
    </citation>
    <scope>NUCLEOTIDE SEQUENCE [LARGE SCALE GENOMIC DNA]</scope>
    <source>
        <strain evidence="1 2">GAS138</strain>
    </source>
</reference>